<dbReference type="SMART" id="SM00894">
    <property type="entry name" value="Excalibur"/>
    <property type="match status" value="1"/>
</dbReference>
<protein>
    <submittedName>
        <fullName evidence="4">Excalibur calcium-binding domain-containing protein</fullName>
    </submittedName>
</protein>
<feature type="compositionally biased region" description="Low complexity" evidence="1">
    <location>
        <begin position="133"/>
        <end position="142"/>
    </location>
</feature>
<dbReference type="PRINTS" id="PR01217">
    <property type="entry name" value="PRICHEXTENSN"/>
</dbReference>
<feature type="compositionally biased region" description="Low complexity" evidence="1">
    <location>
        <begin position="97"/>
        <end position="107"/>
    </location>
</feature>
<reference evidence="4" key="1">
    <citation type="submission" date="2024-06" db="EMBL/GenBank/DDBJ databases">
        <title>The genome sequences of Kitasatospora sp. strain HUAS MG31.</title>
        <authorList>
            <person name="Mo P."/>
        </authorList>
    </citation>
    <scope>NUCLEOTIDE SEQUENCE</scope>
    <source>
        <strain evidence="4">HUAS MG31</strain>
    </source>
</reference>
<dbReference type="AlphaFoldDB" id="A0AAU8K1A4"/>
<proteinExistence type="predicted"/>
<sequence length="191" mass="20068">MNPYNMPSANPAPRSGRNRLLRIVLLVFLPPVAAVMTWRSRRVHIAAKVLLTVCCLSMSLLWLGVIISPSPKSGAPTPAANTAAPASSPTPTPSDSPTPSTTLTATPSPTPTPENPKPTPTRPPVYETQSPIVVPTTETVTPEPERTSAPAAVYFKNCDEAKAAGAAPLHRGDPGYRSGLDRDGDGVACER</sequence>
<keyword evidence="2" id="KW-0812">Transmembrane</keyword>
<feature type="compositionally biased region" description="Pro residues" evidence="1">
    <location>
        <begin position="108"/>
        <end position="123"/>
    </location>
</feature>
<evidence type="ECO:0000259" key="3">
    <source>
        <dbReference type="SMART" id="SM00894"/>
    </source>
</evidence>
<evidence type="ECO:0000313" key="4">
    <source>
        <dbReference type="EMBL" id="XCM81053.1"/>
    </source>
</evidence>
<feature type="transmembrane region" description="Helical" evidence="2">
    <location>
        <begin position="20"/>
        <end position="38"/>
    </location>
</feature>
<keyword evidence="2" id="KW-0472">Membrane</keyword>
<evidence type="ECO:0000256" key="2">
    <source>
        <dbReference type="SAM" id="Phobius"/>
    </source>
</evidence>
<dbReference type="EMBL" id="CP159872">
    <property type="protein sequence ID" value="XCM81053.1"/>
    <property type="molecule type" value="Genomic_DNA"/>
</dbReference>
<evidence type="ECO:0000256" key="1">
    <source>
        <dbReference type="SAM" id="MobiDB-lite"/>
    </source>
</evidence>
<feature type="compositionally biased region" description="Low complexity" evidence="1">
    <location>
        <begin position="73"/>
        <end position="87"/>
    </location>
</feature>
<dbReference type="KEGG" id="kcm:ABWK59_20125"/>
<feature type="region of interest" description="Disordered" evidence="1">
    <location>
        <begin position="166"/>
        <end position="191"/>
    </location>
</feature>
<dbReference type="Pfam" id="PF05901">
    <property type="entry name" value="Excalibur"/>
    <property type="match status" value="1"/>
</dbReference>
<name>A0AAU8K1A4_9ACTN</name>
<keyword evidence="2" id="KW-1133">Transmembrane helix</keyword>
<feature type="domain" description="Excalibur calcium-binding" evidence="3">
    <location>
        <begin position="154"/>
        <end position="190"/>
    </location>
</feature>
<accession>A0AAU8K1A4</accession>
<dbReference type="RefSeq" id="WP_354641989.1">
    <property type="nucleotide sequence ID" value="NZ_CP159872.1"/>
</dbReference>
<feature type="region of interest" description="Disordered" evidence="1">
    <location>
        <begin position="72"/>
        <end position="148"/>
    </location>
</feature>
<organism evidence="4">
    <name type="scientific">Kitasatospora camelliae</name>
    <dbReference type="NCBI Taxonomy" id="3156397"/>
    <lineage>
        <taxon>Bacteria</taxon>
        <taxon>Bacillati</taxon>
        <taxon>Actinomycetota</taxon>
        <taxon>Actinomycetes</taxon>
        <taxon>Kitasatosporales</taxon>
        <taxon>Streptomycetaceae</taxon>
        <taxon>Kitasatospora</taxon>
    </lineage>
</organism>
<dbReference type="InterPro" id="IPR008613">
    <property type="entry name" value="Excalibur_Ca-bd_domain"/>
</dbReference>
<gene>
    <name evidence="4" type="ORF">ABWK59_20125</name>
</gene>
<feature type="compositionally biased region" description="Basic and acidic residues" evidence="1">
    <location>
        <begin position="170"/>
        <end position="191"/>
    </location>
</feature>
<feature type="transmembrane region" description="Helical" evidence="2">
    <location>
        <begin position="45"/>
        <end position="67"/>
    </location>
</feature>